<feature type="region of interest" description="Disordered" evidence="1">
    <location>
        <begin position="244"/>
        <end position="280"/>
    </location>
</feature>
<feature type="region of interest" description="Disordered" evidence="1">
    <location>
        <begin position="166"/>
        <end position="185"/>
    </location>
</feature>
<dbReference type="AlphaFoldDB" id="A0AAV1SQX9"/>
<evidence type="ECO:0008006" key="4">
    <source>
        <dbReference type="Google" id="ProtNLM"/>
    </source>
</evidence>
<sequence length="360" mass="39653">MIPSSMAVHTGGNGGRGEQVNNNLTDISPVPANGHLSAKIPKQAVDNGARYWGYCLVDQFMELDFDNRVVPIWIHLWGVPLGLLNEEGISYITSVVGMPLNLPKTVKVVVEGVLLPFDVQYTWQPACCDICYKLGHEHSNCSNVQPQTDVFPDDVPPIKKIKKKWIPKPASSNDVSDSKQNVEEDGSSLAYNPFDVLSIPDLLCCGEKRVHDLDKEDSIVKRKEDSPKSTRGVRQASSSVIGIVEQLNPKQRNGGTEKKNNGNNSPSTSKGVGVQNPKPPNVKQDSVRLLLIVFWDGITVITMFSLIIDEFGFYGEVLLECAKEVKTVVFSLNGEKAPKPDGYKVEFFNKAWSVVSDEVT</sequence>
<name>A0AAV1SQX9_9ROSI</name>
<dbReference type="Proteomes" id="UP001314170">
    <property type="component" value="Unassembled WGS sequence"/>
</dbReference>
<dbReference type="EMBL" id="CAWUPB010001195">
    <property type="protein sequence ID" value="CAK7354822.1"/>
    <property type="molecule type" value="Genomic_DNA"/>
</dbReference>
<dbReference type="PANTHER" id="PTHR31286">
    <property type="entry name" value="GLYCINE-RICH CELL WALL STRUCTURAL PROTEIN 1.8-LIKE"/>
    <property type="match status" value="1"/>
</dbReference>
<gene>
    <name evidence="2" type="ORF">DCAF_LOCUS25356</name>
</gene>
<protein>
    <recommendedName>
        <fullName evidence="4">DUF4283 domain-containing protein</fullName>
    </recommendedName>
</protein>
<feature type="region of interest" description="Disordered" evidence="1">
    <location>
        <begin position="1"/>
        <end position="24"/>
    </location>
</feature>
<organism evidence="2 3">
    <name type="scientific">Dovyalis caffra</name>
    <dbReference type="NCBI Taxonomy" id="77055"/>
    <lineage>
        <taxon>Eukaryota</taxon>
        <taxon>Viridiplantae</taxon>
        <taxon>Streptophyta</taxon>
        <taxon>Embryophyta</taxon>
        <taxon>Tracheophyta</taxon>
        <taxon>Spermatophyta</taxon>
        <taxon>Magnoliopsida</taxon>
        <taxon>eudicotyledons</taxon>
        <taxon>Gunneridae</taxon>
        <taxon>Pentapetalae</taxon>
        <taxon>rosids</taxon>
        <taxon>fabids</taxon>
        <taxon>Malpighiales</taxon>
        <taxon>Salicaceae</taxon>
        <taxon>Flacourtieae</taxon>
        <taxon>Dovyalis</taxon>
    </lineage>
</organism>
<reference evidence="2 3" key="1">
    <citation type="submission" date="2024-01" db="EMBL/GenBank/DDBJ databases">
        <authorList>
            <person name="Waweru B."/>
        </authorList>
    </citation>
    <scope>NUCLEOTIDE SEQUENCE [LARGE SCALE GENOMIC DNA]</scope>
</reference>
<keyword evidence="3" id="KW-1185">Reference proteome</keyword>
<proteinExistence type="predicted"/>
<evidence type="ECO:0000313" key="2">
    <source>
        <dbReference type="EMBL" id="CAK7354822.1"/>
    </source>
</evidence>
<dbReference type="InterPro" id="IPR040256">
    <property type="entry name" value="At4g02000-like"/>
</dbReference>
<accession>A0AAV1SQX9</accession>
<evidence type="ECO:0000313" key="3">
    <source>
        <dbReference type="Proteomes" id="UP001314170"/>
    </source>
</evidence>
<comment type="caution">
    <text evidence="2">The sequence shown here is derived from an EMBL/GenBank/DDBJ whole genome shotgun (WGS) entry which is preliminary data.</text>
</comment>
<dbReference type="PANTHER" id="PTHR31286:SF180">
    <property type="entry name" value="OS10G0362600 PROTEIN"/>
    <property type="match status" value="1"/>
</dbReference>
<evidence type="ECO:0000256" key="1">
    <source>
        <dbReference type="SAM" id="MobiDB-lite"/>
    </source>
</evidence>